<proteinExistence type="predicted"/>
<dbReference type="KEGG" id="fvr:FVEG_15405"/>
<name>W7LUG7_GIBM7</name>
<accession>W7LUG7</accession>
<dbReference type="EMBL" id="DS022245">
    <property type="protein sequence ID" value="EWG42221.1"/>
    <property type="molecule type" value="Genomic_DNA"/>
</dbReference>
<evidence type="ECO:0000313" key="2">
    <source>
        <dbReference type="Proteomes" id="UP000009096"/>
    </source>
</evidence>
<dbReference type="VEuPathDB" id="FungiDB:FVEG_15405"/>
<dbReference type="Proteomes" id="UP000009096">
    <property type="component" value="Chromosome 2"/>
</dbReference>
<dbReference type="AlphaFoldDB" id="W7LUG7"/>
<dbReference type="RefSeq" id="XP_018748412.1">
    <property type="nucleotide sequence ID" value="XM_018904531.1"/>
</dbReference>
<organism evidence="1 2">
    <name type="scientific">Gibberella moniliformis (strain M3125 / FGSC 7600)</name>
    <name type="common">Maize ear and stalk rot fungus</name>
    <name type="synonym">Fusarium verticillioides</name>
    <dbReference type="NCBI Taxonomy" id="334819"/>
    <lineage>
        <taxon>Eukaryota</taxon>
        <taxon>Fungi</taxon>
        <taxon>Dikarya</taxon>
        <taxon>Ascomycota</taxon>
        <taxon>Pezizomycotina</taxon>
        <taxon>Sordariomycetes</taxon>
        <taxon>Hypocreomycetidae</taxon>
        <taxon>Hypocreales</taxon>
        <taxon>Nectriaceae</taxon>
        <taxon>Fusarium</taxon>
        <taxon>Fusarium fujikuroi species complex</taxon>
    </lineage>
</organism>
<dbReference type="GeneID" id="30072281"/>
<evidence type="ECO:0000313" key="1">
    <source>
        <dbReference type="EMBL" id="EWG42221.1"/>
    </source>
</evidence>
<protein>
    <submittedName>
        <fullName evidence="1">Uncharacterized protein</fullName>
    </submittedName>
</protein>
<dbReference type="EMBL" id="CM000579">
    <property type="protein sequence ID" value="EWG42221.1"/>
    <property type="molecule type" value="Genomic_DNA"/>
</dbReference>
<reference evidence="1 2" key="1">
    <citation type="journal article" date="2010" name="Nature">
        <title>Comparative genomics reveals mobile pathogenicity chromosomes in Fusarium.</title>
        <authorList>
            <person name="Ma L.J."/>
            <person name="van der Does H.C."/>
            <person name="Borkovich K.A."/>
            <person name="Coleman J.J."/>
            <person name="Daboussi M.J."/>
            <person name="Di Pietro A."/>
            <person name="Dufresne M."/>
            <person name="Freitag M."/>
            <person name="Grabherr M."/>
            <person name="Henrissat B."/>
            <person name="Houterman P.M."/>
            <person name="Kang S."/>
            <person name="Shim W.B."/>
            <person name="Woloshuk C."/>
            <person name="Xie X."/>
            <person name="Xu J.R."/>
            <person name="Antoniw J."/>
            <person name="Baker S.E."/>
            <person name="Bluhm B.H."/>
            <person name="Breakspear A."/>
            <person name="Brown D.W."/>
            <person name="Butchko R.A."/>
            <person name="Chapman S."/>
            <person name="Coulson R."/>
            <person name="Coutinho P.M."/>
            <person name="Danchin E.G."/>
            <person name="Diener A."/>
            <person name="Gale L.R."/>
            <person name="Gardiner D.M."/>
            <person name="Goff S."/>
            <person name="Hammond-Kosack K.E."/>
            <person name="Hilburn K."/>
            <person name="Hua-Van A."/>
            <person name="Jonkers W."/>
            <person name="Kazan K."/>
            <person name="Kodira C.D."/>
            <person name="Koehrsen M."/>
            <person name="Kumar L."/>
            <person name="Lee Y.H."/>
            <person name="Li L."/>
            <person name="Manners J.M."/>
            <person name="Miranda-Saavedra D."/>
            <person name="Mukherjee M."/>
            <person name="Park G."/>
            <person name="Park J."/>
            <person name="Park S.Y."/>
            <person name="Proctor R.H."/>
            <person name="Regev A."/>
            <person name="Ruiz-Roldan M.C."/>
            <person name="Sain D."/>
            <person name="Sakthikumar S."/>
            <person name="Sykes S."/>
            <person name="Schwartz D.C."/>
            <person name="Turgeon B.G."/>
            <person name="Wapinski I."/>
            <person name="Yoder O."/>
            <person name="Young S."/>
            <person name="Zeng Q."/>
            <person name="Zhou S."/>
            <person name="Galagan J."/>
            <person name="Cuomo C.A."/>
            <person name="Kistler H.C."/>
            <person name="Rep M."/>
        </authorList>
    </citation>
    <scope>NUCLEOTIDE SEQUENCE [LARGE SCALE GENOMIC DNA]</scope>
    <source>
        <strain evidence="2">M3125 / FGSC 7600</strain>
    </source>
</reference>
<keyword evidence="2" id="KW-1185">Reference proteome</keyword>
<sequence length="105" mass="11761">MITSLNEANVLSKLDPLRLHQWRCGPSRPADPLPATNIRQLESAAGTPHLQPRLVILMSPDSSSIRVQDWLYDQGPCPGLCCSERCRMSRRLVLSYIVASSCLWD</sequence>
<gene>
    <name evidence="1" type="ORF">FVEG_15405</name>
</gene>